<evidence type="ECO:0000313" key="1">
    <source>
        <dbReference type="EMBL" id="CAG8492246.1"/>
    </source>
</evidence>
<proteinExistence type="predicted"/>
<evidence type="ECO:0000313" key="2">
    <source>
        <dbReference type="Proteomes" id="UP000789860"/>
    </source>
</evidence>
<sequence>MIIYKDAISDKHDEFVSDAYPVKIIGDVILEVDCQLIVIKEGVDVDIGANPSAEEQEEALEDPTSQQVINVVHAFRLQETSFDKKSYTTYLKGYLKKLKEHVKKTSNKDENEMKEWEDKINKFSKKVLSNIKDYQFYVGENFDMEGIIGLLNYREDGMTPYLSFFKDGLMEEKVCYKLENNERCLV</sequence>
<dbReference type="EMBL" id="CAJVPM010002772">
    <property type="protein sequence ID" value="CAG8492246.1"/>
    <property type="molecule type" value="Genomic_DNA"/>
</dbReference>
<protein>
    <submittedName>
        <fullName evidence="1">388_t:CDS:1</fullName>
    </submittedName>
</protein>
<gene>
    <name evidence="1" type="ORF">SCALOS_LOCUS2873</name>
</gene>
<name>A0ACA9KTC2_9GLOM</name>
<reference evidence="1" key="1">
    <citation type="submission" date="2021-06" db="EMBL/GenBank/DDBJ databases">
        <authorList>
            <person name="Kallberg Y."/>
            <person name="Tangrot J."/>
            <person name="Rosling A."/>
        </authorList>
    </citation>
    <scope>NUCLEOTIDE SEQUENCE</scope>
    <source>
        <strain evidence="1">AU212A</strain>
    </source>
</reference>
<organism evidence="1 2">
    <name type="scientific">Scutellospora calospora</name>
    <dbReference type="NCBI Taxonomy" id="85575"/>
    <lineage>
        <taxon>Eukaryota</taxon>
        <taxon>Fungi</taxon>
        <taxon>Fungi incertae sedis</taxon>
        <taxon>Mucoromycota</taxon>
        <taxon>Glomeromycotina</taxon>
        <taxon>Glomeromycetes</taxon>
        <taxon>Diversisporales</taxon>
        <taxon>Gigasporaceae</taxon>
        <taxon>Scutellospora</taxon>
    </lineage>
</organism>
<dbReference type="Proteomes" id="UP000789860">
    <property type="component" value="Unassembled WGS sequence"/>
</dbReference>
<keyword evidence="2" id="KW-1185">Reference proteome</keyword>
<accession>A0ACA9KTC2</accession>
<comment type="caution">
    <text evidence="1">The sequence shown here is derived from an EMBL/GenBank/DDBJ whole genome shotgun (WGS) entry which is preliminary data.</text>
</comment>